<evidence type="ECO:0000256" key="1">
    <source>
        <dbReference type="SAM" id="MobiDB-lite"/>
    </source>
</evidence>
<keyword evidence="3" id="KW-1185">Reference proteome</keyword>
<accession>A0A8K0UG84</accession>
<name>A0A8K0UG84_9AGAR</name>
<dbReference type="Gene3D" id="3.90.1640.10">
    <property type="entry name" value="inorganic pyrophosphatase (n-terminal core)"/>
    <property type="match status" value="1"/>
</dbReference>
<protein>
    <submittedName>
        <fullName evidence="2">Uncharacterized protein</fullName>
    </submittedName>
</protein>
<organism evidence="2 3">
    <name type="scientific">Cristinia sonorae</name>
    <dbReference type="NCBI Taxonomy" id="1940300"/>
    <lineage>
        <taxon>Eukaryota</taxon>
        <taxon>Fungi</taxon>
        <taxon>Dikarya</taxon>
        <taxon>Basidiomycota</taxon>
        <taxon>Agaricomycotina</taxon>
        <taxon>Agaricomycetes</taxon>
        <taxon>Agaricomycetidae</taxon>
        <taxon>Agaricales</taxon>
        <taxon>Pleurotineae</taxon>
        <taxon>Stephanosporaceae</taxon>
        <taxon>Cristinia</taxon>
    </lineage>
</organism>
<sequence>MEEEDLWRRCGTGTFGEDTNSRHRPHRHRQLLAVRVELPLHCRAVSGEEARAVASAANRLSRAWLALNVRSLRRPSLSLVLVSTGTLRMSCNVSSFMLHNIPLEPIRPRRPNHLHSDFFRDNSDPHVIAVVDHHTDEGLYKDTADPRIVTVPTGSASSLVVPLLEQNCPDWVPPELPLSDLNFHLQGHSRCTNSLLCSCHVSLPPCHETSPCSSLARQALSPTWRPFCAVSPQPSPSPSKGLWSRSFATPISVSSPA</sequence>
<evidence type="ECO:0000313" key="3">
    <source>
        <dbReference type="Proteomes" id="UP000813824"/>
    </source>
</evidence>
<dbReference type="OrthoDB" id="374045at2759"/>
<comment type="caution">
    <text evidence="2">The sequence shown here is derived from an EMBL/GenBank/DDBJ whole genome shotgun (WGS) entry which is preliminary data.</text>
</comment>
<proteinExistence type="predicted"/>
<dbReference type="EMBL" id="JAEVFJ010000039">
    <property type="protein sequence ID" value="KAH8088910.1"/>
    <property type="molecule type" value="Genomic_DNA"/>
</dbReference>
<feature type="region of interest" description="Disordered" evidence="1">
    <location>
        <begin position="231"/>
        <end position="257"/>
    </location>
</feature>
<reference evidence="2" key="1">
    <citation type="journal article" date="2021" name="New Phytol.">
        <title>Evolutionary innovations through gain and loss of genes in the ectomycorrhizal Boletales.</title>
        <authorList>
            <person name="Wu G."/>
            <person name="Miyauchi S."/>
            <person name="Morin E."/>
            <person name="Kuo A."/>
            <person name="Drula E."/>
            <person name="Varga T."/>
            <person name="Kohler A."/>
            <person name="Feng B."/>
            <person name="Cao Y."/>
            <person name="Lipzen A."/>
            <person name="Daum C."/>
            <person name="Hundley H."/>
            <person name="Pangilinan J."/>
            <person name="Johnson J."/>
            <person name="Barry K."/>
            <person name="LaButti K."/>
            <person name="Ng V."/>
            <person name="Ahrendt S."/>
            <person name="Min B."/>
            <person name="Choi I.G."/>
            <person name="Park H."/>
            <person name="Plett J.M."/>
            <person name="Magnuson J."/>
            <person name="Spatafora J.W."/>
            <person name="Nagy L.G."/>
            <person name="Henrissat B."/>
            <person name="Grigoriev I.V."/>
            <person name="Yang Z.L."/>
            <person name="Xu J."/>
            <person name="Martin F.M."/>
        </authorList>
    </citation>
    <scope>NUCLEOTIDE SEQUENCE</scope>
    <source>
        <strain evidence="2">KKN 215</strain>
    </source>
</reference>
<evidence type="ECO:0000313" key="2">
    <source>
        <dbReference type="EMBL" id="KAH8088910.1"/>
    </source>
</evidence>
<dbReference type="AlphaFoldDB" id="A0A8K0UG84"/>
<gene>
    <name evidence="2" type="ORF">BXZ70DRAFT_499494</name>
</gene>
<feature type="compositionally biased region" description="Polar residues" evidence="1">
    <location>
        <begin position="246"/>
        <end position="257"/>
    </location>
</feature>
<dbReference type="Proteomes" id="UP000813824">
    <property type="component" value="Unassembled WGS sequence"/>
</dbReference>